<evidence type="ECO:0000313" key="2">
    <source>
        <dbReference type="EMBL" id="GCE77909.1"/>
    </source>
</evidence>
<dbReference type="InterPro" id="IPR033469">
    <property type="entry name" value="CYTH-like_dom_sf"/>
</dbReference>
<gene>
    <name evidence="2" type="ORF">CBZ_29650</name>
</gene>
<dbReference type="Proteomes" id="UP000289954">
    <property type="component" value="Unassembled WGS sequence"/>
</dbReference>
<dbReference type="PANTHER" id="PTHR40114">
    <property type="entry name" value="SLR0698 PROTEIN"/>
    <property type="match status" value="1"/>
</dbReference>
<protein>
    <recommendedName>
        <fullName evidence="1">CYTH domain-containing protein</fullName>
    </recommendedName>
</protein>
<reference evidence="2 3" key="1">
    <citation type="submission" date="2019-01" db="EMBL/GenBank/DDBJ databases">
        <title>Draft genome sequence of Cellulomonas takizawaensis strain TKZ-21.</title>
        <authorList>
            <person name="Yamamura H."/>
            <person name="Hayashi T."/>
            <person name="Hamada M."/>
            <person name="Serisawa Y."/>
            <person name="Matsuyama K."/>
            <person name="Nakagawa Y."/>
            <person name="Otoguro M."/>
            <person name="Yanagida F."/>
            <person name="Hayakawa M."/>
        </authorList>
    </citation>
    <scope>NUCLEOTIDE SEQUENCE [LARGE SCALE GENOMIC DNA]</scope>
    <source>
        <strain evidence="2 3">NBRC12680</strain>
    </source>
</reference>
<comment type="caution">
    <text evidence="2">The sequence shown here is derived from an EMBL/GenBank/DDBJ whole genome shotgun (WGS) entry which is preliminary data.</text>
</comment>
<feature type="domain" description="CYTH" evidence="1">
    <location>
        <begin position="67"/>
        <end position="235"/>
    </location>
</feature>
<name>A0A402DUS4_9CELL</name>
<dbReference type="PANTHER" id="PTHR40114:SF1">
    <property type="entry name" value="SLR0698 PROTEIN"/>
    <property type="match status" value="1"/>
</dbReference>
<dbReference type="InterPro" id="IPR023577">
    <property type="entry name" value="CYTH_domain"/>
</dbReference>
<dbReference type="AlphaFoldDB" id="A0A402DUS4"/>
<dbReference type="SUPFAM" id="SSF55154">
    <property type="entry name" value="CYTH-like phosphatases"/>
    <property type="match status" value="1"/>
</dbReference>
<sequence length="272" mass="28696">MDRGLHDAGRAGVALPRDALRVSHRPVGVLAASTAGPWLGSTHAHHGAARSGTVGTVGPMSDTGYGDFEFERRFFVDRTPVDLLEAAPTLIVQSYLLAEDGFAVRVRAQATGVTGVDPTLDELALLEAHVGAVDFCAITVKGPMVEGTRYEAERELDPLVAVEIVRRAPARVAKLRHSAWLGADGWVIDVFAGGNAPLVVAEVERGGPVTDLVVPDFCTTEVTTDGRFANDGLARRPFGGWASAWSAELAATGPRFLSGLGHNHLPGEPDAH</sequence>
<dbReference type="InterPro" id="IPR012042">
    <property type="entry name" value="NeuTTM/CthTTM-like"/>
</dbReference>
<dbReference type="SMART" id="SM01118">
    <property type="entry name" value="CYTH"/>
    <property type="match status" value="1"/>
</dbReference>
<proteinExistence type="predicted"/>
<accession>A0A402DUS4</accession>
<dbReference type="EMBL" id="BIMR01000275">
    <property type="protein sequence ID" value="GCE77909.1"/>
    <property type="molecule type" value="Genomic_DNA"/>
</dbReference>
<organism evidence="2 3">
    <name type="scientific">Cellulomonas biazotea</name>
    <dbReference type="NCBI Taxonomy" id="1709"/>
    <lineage>
        <taxon>Bacteria</taxon>
        <taxon>Bacillati</taxon>
        <taxon>Actinomycetota</taxon>
        <taxon>Actinomycetes</taxon>
        <taxon>Micrococcales</taxon>
        <taxon>Cellulomonadaceae</taxon>
        <taxon>Cellulomonas</taxon>
    </lineage>
</organism>
<evidence type="ECO:0000259" key="1">
    <source>
        <dbReference type="SMART" id="SM01118"/>
    </source>
</evidence>
<keyword evidence="3" id="KW-1185">Reference proteome</keyword>
<dbReference type="Gene3D" id="2.40.320.10">
    <property type="entry name" value="Hypothetical Protein Pfu-838710-001"/>
    <property type="match status" value="1"/>
</dbReference>
<evidence type="ECO:0000313" key="3">
    <source>
        <dbReference type="Proteomes" id="UP000289954"/>
    </source>
</evidence>